<reference evidence="12 13" key="1">
    <citation type="submission" date="2017-08" db="EMBL/GenBank/DDBJ databases">
        <title>Aliifodinibius alkalisoli sp. nov., isolated from saline alkaline soil.</title>
        <authorList>
            <person name="Liu D."/>
            <person name="Zhang G."/>
        </authorList>
    </citation>
    <scope>NUCLEOTIDE SEQUENCE [LARGE SCALE GENOMIC DNA]</scope>
    <source>
        <strain evidence="12 13">WN023</strain>
    </source>
</reference>
<keyword evidence="6 9" id="KW-0378">Hydrolase</keyword>
<keyword evidence="13" id="KW-1185">Reference proteome</keyword>
<accession>A0A2A2GB64</accession>
<dbReference type="Pfam" id="PF01252">
    <property type="entry name" value="Peptidase_A8"/>
    <property type="match status" value="1"/>
</dbReference>
<sequence length="197" mass="21775">MDRTKITALSVPALVVILLDQLSKHWIRLNPQWHYADLIPGWLTFNYTQNPGMALGMRWASTEVISGIAILATIAILSYVLYNREDATVGYLVCMGLILGGAIGNIIDRLIMGYIESYGGILEGHVIDFIHFNLTISGYPVFPYIFNVADVAISTAIIAMLIFHKRIVPQNLSGTKRQDQPNDEKAADIQRSVDVGG</sequence>
<dbReference type="InterPro" id="IPR001872">
    <property type="entry name" value="Peptidase_A8"/>
</dbReference>
<comment type="pathway">
    <text evidence="9">Protein modification; lipoprotein biosynthesis (signal peptide cleavage).</text>
</comment>
<name>A0A2A2GB64_9BACT</name>
<evidence type="ECO:0000256" key="3">
    <source>
        <dbReference type="ARBA" id="ARBA00022670"/>
    </source>
</evidence>
<dbReference type="AlphaFoldDB" id="A0A2A2GB64"/>
<comment type="similarity">
    <text evidence="1 9 10">Belongs to the peptidase A8 family.</text>
</comment>
<evidence type="ECO:0000256" key="1">
    <source>
        <dbReference type="ARBA" id="ARBA00006139"/>
    </source>
</evidence>
<dbReference type="PRINTS" id="PR00781">
    <property type="entry name" value="LIPOSIGPTASE"/>
</dbReference>
<dbReference type="OrthoDB" id="9810259at2"/>
<feature type="transmembrane region" description="Helical" evidence="9">
    <location>
        <begin position="89"/>
        <end position="107"/>
    </location>
</feature>
<gene>
    <name evidence="9" type="primary">lspA</name>
    <name evidence="12" type="ORF">CK503_05790</name>
</gene>
<comment type="subcellular location">
    <subcellularLocation>
        <location evidence="9">Cell membrane</location>
        <topology evidence="9">Multi-pass membrane protein</topology>
    </subcellularLocation>
</comment>
<feature type="active site" evidence="9">
    <location>
        <position position="150"/>
    </location>
</feature>
<dbReference type="PROSITE" id="PS00855">
    <property type="entry name" value="SPASE_II"/>
    <property type="match status" value="1"/>
</dbReference>
<feature type="region of interest" description="Disordered" evidence="11">
    <location>
        <begin position="174"/>
        <end position="197"/>
    </location>
</feature>
<feature type="compositionally biased region" description="Basic and acidic residues" evidence="11">
    <location>
        <begin position="176"/>
        <end position="188"/>
    </location>
</feature>
<dbReference type="PANTHER" id="PTHR33695">
    <property type="entry name" value="LIPOPROTEIN SIGNAL PEPTIDASE"/>
    <property type="match status" value="1"/>
</dbReference>
<comment type="caution">
    <text evidence="12">The sequence shown here is derived from an EMBL/GenBank/DDBJ whole genome shotgun (WGS) entry which is preliminary data.</text>
</comment>
<keyword evidence="5 9" id="KW-0064">Aspartyl protease</keyword>
<proteinExistence type="inferred from homology"/>
<keyword evidence="2 9" id="KW-1003">Cell membrane</keyword>
<evidence type="ECO:0000256" key="4">
    <source>
        <dbReference type="ARBA" id="ARBA00022692"/>
    </source>
</evidence>
<dbReference type="GO" id="GO:0004190">
    <property type="term" value="F:aspartic-type endopeptidase activity"/>
    <property type="evidence" value="ECO:0007669"/>
    <property type="project" value="UniProtKB-UniRule"/>
</dbReference>
<evidence type="ECO:0000256" key="10">
    <source>
        <dbReference type="RuleBase" id="RU004181"/>
    </source>
</evidence>
<feature type="transmembrane region" description="Helical" evidence="9">
    <location>
        <begin position="141"/>
        <end position="163"/>
    </location>
</feature>
<evidence type="ECO:0000256" key="7">
    <source>
        <dbReference type="ARBA" id="ARBA00022989"/>
    </source>
</evidence>
<dbReference type="PANTHER" id="PTHR33695:SF1">
    <property type="entry name" value="LIPOPROTEIN SIGNAL PEPTIDASE"/>
    <property type="match status" value="1"/>
</dbReference>
<dbReference type="UniPathway" id="UPA00665"/>
<dbReference type="Proteomes" id="UP000218831">
    <property type="component" value="Unassembled WGS sequence"/>
</dbReference>
<dbReference type="GO" id="GO:0005886">
    <property type="term" value="C:plasma membrane"/>
    <property type="evidence" value="ECO:0007669"/>
    <property type="project" value="UniProtKB-SubCell"/>
</dbReference>
<keyword evidence="4 9" id="KW-0812">Transmembrane</keyword>
<evidence type="ECO:0000256" key="8">
    <source>
        <dbReference type="ARBA" id="ARBA00023136"/>
    </source>
</evidence>
<protein>
    <recommendedName>
        <fullName evidence="9">Lipoprotein signal peptidase</fullName>
        <ecNumber evidence="9">3.4.23.36</ecNumber>
    </recommendedName>
    <alternativeName>
        <fullName evidence="9">Prolipoprotein signal peptidase</fullName>
    </alternativeName>
    <alternativeName>
        <fullName evidence="9">Signal peptidase II</fullName>
        <shortName evidence="9">SPase II</shortName>
    </alternativeName>
</protein>
<dbReference type="EC" id="3.4.23.36" evidence="9"/>
<evidence type="ECO:0000256" key="5">
    <source>
        <dbReference type="ARBA" id="ARBA00022750"/>
    </source>
</evidence>
<comment type="catalytic activity">
    <reaction evidence="9">
        <text>Release of signal peptides from bacterial membrane prolipoproteins. Hydrolyzes -Xaa-Yaa-Zaa-|-(S,diacylglyceryl)Cys-, in which Xaa is hydrophobic (preferably Leu), and Yaa (Ala or Ser) and Zaa (Gly or Ala) have small, neutral side chains.</text>
        <dbReference type="EC" id="3.4.23.36"/>
    </reaction>
</comment>
<keyword evidence="7 9" id="KW-1133">Transmembrane helix</keyword>
<evidence type="ECO:0000313" key="12">
    <source>
        <dbReference type="EMBL" id="PAU94976.1"/>
    </source>
</evidence>
<keyword evidence="8 9" id="KW-0472">Membrane</keyword>
<comment type="function">
    <text evidence="9">This protein specifically catalyzes the removal of signal peptides from prolipoproteins.</text>
</comment>
<organism evidence="12 13">
    <name type="scientific">Fodinibius salipaludis</name>
    <dbReference type="NCBI Taxonomy" id="2032627"/>
    <lineage>
        <taxon>Bacteria</taxon>
        <taxon>Pseudomonadati</taxon>
        <taxon>Balneolota</taxon>
        <taxon>Balneolia</taxon>
        <taxon>Balneolales</taxon>
        <taxon>Balneolaceae</taxon>
        <taxon>Fodinibius</taxon>
    </lineage>
</organism>
<dbReference type="GO" id="GO:0006508">
    <property type="term" value="P:proteolysis"/>
    <property type="evidence" value="ECO:0007669"/>
    <property type="project" value="UniProtKB-KW"/>
</dbReference>
<dbReference type="RefSeq" id="WP_095605843.1">
    <property type="nucleotide sequence ID" value="NZ_NSKE01000003.1"/>
</dbReference>
<feature type="transmembrane region" description="Helical" evidence="9">
    <location>
        <begin position="64"/>
        <end position="82"/>
    </location>
</feature>
<keyword evidence="3 9" id="KW-0645">Protease</keyword>
<evidence type="ECO:0000256" key="11">
    <source>
        <dbReference type="SAM" id="MobiDB-lite"/>
    </source>
</evidence>
<comment type="caution">
    <text evidence="9">Lacks conserved residue(s) required for the propagation of feature annotation.</text>
</comment>
<dbReference type="EMBL" id="NSKE01000003">
    <property type="protein sequence ID" value="PAU94976.1"/>
    <property type="molecule type" value="Genomic_DNA"/>
</dbReference>
<dbReference type="HAMAP" id="MF_00161">
    <property type="entry name" value="LspA"/>
    <property type="match status" value="1"/>
</dbReference>
<feature type="active site" evidence="9">
    <location>
        <position position="128"/>
    </location>
</feature>
<evidence type="ECO:0000256" key="2">
    <source>
        <dbReference type="ARBA" id="ARBA00022475"/>
    </source>
</evidence>
<evidence type="ECO:0000256" key="6">
    <source>
        <dbReference type="ARBA" id="ARBA00022801"/>
    </source>
</evidence>
<evidence type="ECO:0000313" key="13">
    <source>
        <dbReference type="Proteomes" id="UP000218831"/>
    </source>
</evidence>
<evidence type="ECO:0000256" key="9">
    <source>
        <dbReference type="HAMAP-Rule" id="MF_00161"/>
    </source>
</evidence>